<evidence type="ECO:0000256" key="1">
    <source>
        <dbReference type="ARBA" id="ARBA00004123"/>
    </source>
</evidence>
<protein>
    <submittedName>
        <fullName evidence="3">Uncharacterized protein</fullName>
    </submittedName>
</protein>
<reference evidence="3 4" key="1">
    <citation type="submission" date="2016-04" db="EMBL/GenBank/DDBJ databases">
        <title>The genome of Intoshia linei affirms orthonectids as highly simplified spiralians.</title>
        <authorList>
            <person name="Mikhailov K.V."/>
            <person name="Slusarev G.S."/>
            <person name="Nikitin M.A."/>
            <person name="Logacheva M.D."/>
            <person name="Penin A."/>
            <person name="Aleoshin V."/>
            <person name="Panchin Y.V."/>
        </authorList>
    </citation>
    <scope>NUCLEOTIDE SEQUENCE [LARGE SCALE GENOMIC DNA]</scope>
    <source>
        <strain evidence="3">Intl2013</strain>
        <tissue evidence="3">Whole animal</tissue>
    </source>
</reference>
<dbReference type="OrthoDB" id="121932at2759"/>
<evidence type="ECO:0000313" key="4">
    <source>
        <dbReference type="Proteomes" id="UP000078046"/>
    </source>
</evidence>
<comment type="subcellular location">
    <subcellularLocation>
        <location evidence="1">Nucleus</location>
    </subcellularLocation>
</comment>
<accession>A0A177B8Z8</accession>
<dbReference type="EMBL" id="LWCA01000185">
    <property type="protein sequence ID" value="OAF70123.1"/>
    <property type="molecule type" value="Genomic_DNA"/>
</dbReference>
<dbReference type="GO" id="GO:0005634">
    <property type="term" value="C:nucleus"/>
    <property type="evidence" value="ECO:0007669"/>
    <property type="project" value="UniProtKB-SubCell"/>
</dbReference>
<organism evidence="3 4">
    <name type="scientific">Intoshia linei</name>
    <dbReference type="NCBI Taxonomy" id="1819745"/>
    <lineage>
        <taxon>Eukaryota</taxon>
        <taxon>Metazoa</taxon>
        <taxon>Spiralia</taxon>
        <taxon>Lophotrochozoa</taxon>
        <taxon>Mesozoa</taxon>
        <taxon>Orthonectida</taxon>
        <taxon>Rhopaluridae</taxon>
        <taxon>Intoshia</taxon>
    </lineage>
</organism>
<name>A0A177B8Z8_9BILA</name>
<keyword evidence="2" id="KW-0539">Nucleus</keyword>
<keyword evidence="4" id="KW-1185">Reference proteome</keyword>
<dbReference type="AlphaFoldDB" id="A0A177B8Z8"/>
<evidence type="ECO:0000313" key="3">
    <source>
        <dbReference type="EMBL" id="OAF70123.1"/>
    </source>
</evidence>
<dbReference type="PANTHER" id="PTHR28605">
    <property type="entry name" value="CTF8, CHROMOSOME TRANSMISSION FIDELITY FACTOR 8 HOMOLOG (S. CEREVISIAE)"/>
    <property type="match status" value="1"/>
</dbReference>
<evidence type="ECO:0000256" key="2">
    <source>
        <dbReference type="ARBA" id="ARBA00023242"/>
    </source>
</evidence>
<sequence>MDIPITGYNLKRNPIKEHVMFEFQGSFKCRNKNDMLDDKTIGDLVIKRDDNMNIIDIFLLCGHVLIKGKLIDLEKPLMMMKKNVSETGIQYNVERLITKKILFDSRPTPVFIK</sequence>
<dbReference type="Proteomes" id="UP000078046">
    <property type="component" value="Unassembled WGS sequence"/>
</dbReference>
<proteinExistence type="predicted"/>
<dbReference type="PANTHER" id="PTHR28605:SF1">
    <property type="entry name" value="CHROMOSOME TRANSMISSION FIDELITY FACTOR 8"/>
    <property type="match status" value="1"/>
</dbReference>
<comment type="caution">
    <text evidence="3">The sequence shown here is derived from an EMBL/GenBank/DDBJ whole genome shotgun (WGS) entry which is preliminary data.</text>
</comment>
<gene>
    <name evidence="3" type="ORF">A3Q56_02110</name>
</gene>